<reference evidence="6 7" key="1">
    <citation type="journal article" date="2018" name="bioRxiv">
        <title>Evidence of independent acquisition and adaption of ultra-small bacteria to human hosts across the highly diverse yet reduced genomes of the phylum Saccharibacteria.</title>
        <authorList>
            <person name="McLean J.S."/>
            <person name="Bor B."/>
            <person name="To T.T."/>
            <person name="Liu Q."/>
            <person name="Kearns K.A."/>
            <person name="Solden L.M."/>
            <person name="Wrighton K.C."/>
            <person name="He X."/>
            <person name="Shi W."/>
        </authorList>
    </citation>
    <scope>NUCLEOTIDE SEQUENCE [LARGE SCALE GENOMIC DNA]</scope>
    <source>
        <strain evidence="6 7">TM7_KMM_G3_1_HOT_351</strain>
    </source>
</reference>
<dbReference type="Gene3D" id="3.40.50.300">
    <property type="entry name" value="P-loop containing nucleotide triphosphate hydrolases"/>
    <property type="match status" value="1"/>
</dbReference>
<dbReference type="PANTHER" id="PTHR42711:SF5">
    <property type="entry name" value="ABC TRANSPORTER ATP-BINDING PROTEIN NATA"/>
    <property type="match status" value="1"/>
</dbReference>
<dbReference type="Proteomes" id="UP001191004">
    <property type="component" value="Unassembled WGS sequence"/>
</dbReference>
<keyword evidence="3" id="KW-0547">Nucleotide-binding</keyword>
<evidence type="ECO:0000256" key="2">
    <source>
        <dbReference type="ARBA" id="ARBA00022448"/>
    </source>
</evidence>
<keyword evidence="7" id="KW-1185">Reference proteome</keyword>
<dbReference type="InterPro" id="IPR017871">
    <property type="entry name" value="ABC_transporter-like_CS"/>
</dbReference>
<name>A0ABY0FKC4_9BACT</name>
<dbReference type="PROSITE" id="PS00211">
    <property type="entry name" value="ABC_TRANSPORTER_1"/>
    <property type="match status" value="1"/>
</dbReference>
<reference evidence="6 7" key="2">
    <citation type="journal article" date="2020" name="Cell Rep.">
        <title>Acquisition and Adaptation of Ultra-small Parasitic Reduced Genome Bacteria to Mammalian Hosts.</title>
        <authorList>
            <person name="McLean J.S."/>
            <person name="Bor B."/>
            <person name="Kerns K.A."/>
            <person name="Liu Q."/>
            <person name="To T.T."/>
            <person name="Solden L."/>
            <person name="Hendrickson E.L."/>
            <person name="Wrighton K."/>
            <person name="Shi W."/>
            <person name="He X."/>
        </authorList>
    </citation>
    <scope>NUCLEOTIDE SEQUENCE [LARGE SCALE GENOMIC DNA]</scope>
    <source>
        <strain evidence="6 7">TM7_KMM_G3_1_HOT_351</strain>
    </source>
</reference>
<sequence>MKLELKNIKKVFGKKTALNNINFTAKSGHAFGLLGRNGAGKTTTIRILMNVFKASGGEILLDGKPLDYKAVSFGYLPEERGLYPKEKILDQLIYLATLKGMSKKDAITSVNYWLDFLNMSEHKNKPLDTLSKGNQQKIQLISSIAHDPDIVVFDEPFSGLDPVNARLLESVVKEQIKQNKIVIFSSHQMNYIEEFCDDILIMKNGEIMISGNIKQIKQSYERNKLKIESKDVQKIKAEYENECQLIDDTDLIYKMVSADQKQKIMQKLIKEYDIDSIGILEPTLNDIFVEYAGDEKEIDEITNIKEKR</sequence>
<feature type="domain" description="ABC transporter" evidence="5">
    <location>
        <begin position="3"/>
        <end position="229"/>
    </location>
</feature>
<dbReference type="InterPro" id="IPR027417">
    <property type="entry name" value="P-loop_NTPase"/>
</dbReference>
<protein>
    <submittedName>
        <fullName evidence="6">ABC transporter ATP-binding protein NatA</fullName>
    </submittedName>
</protein>
<dbReference type="InterPro" id="IPR050763">
    <property type="entry name" value="ABC_transporter_ATP-binding"/>
</dbReference>
<keyword evidence="2" id="KW-0813">Transport</keyword>
<gene>
    <name evidence="6" type="primary">natA</name>
    <name evidence="6" type="ORF">G3KMM_00243</name>
</gene>
<dbReference type="GO" id="GO:0005524">
    <property type="term" value="F:ATP binding"/>
    <property type="evidence" value="ECO:0007669"/>
    <property type="project" value="UniProtKB-KW"/>
</dbReference>
<evidence type="ECO:0000256" key="4">
    <source>
        <dbReference type="ARBA" id="ARBA00022840"/>
    </source>
</evidence>
<dbReference type="InterPro" id="IPR003593">
    <property type="entry name" value="AAA+_ATPase"/>
</dbReference>
<dbReference type="Pfam" id="PF13732">
    <property type="entry name" value="DrrA1-3_C"/>
    <property type="match status" value="1"/>
</dbReference>
<evidence type="ECO:0000313" key="7">
    <source>
        <dbReference type="Proteomes" id="UP001191004"/>
    </source>
</evidence>
<dbReference type="PROSITE" id="PS50893">
    <property type="entry name" value="ABC_TRANSPORTER_2"/>
    <property type="match status" value="1"/>
</dbReference>
<dbReference type="RefSeq" id="WP_129604415.1">
    <property type="nucleotide sequence ID" value="NZ_PRLL01000004.1"/>
</dbReference>
<dbReference type="PANTHER" id="PTHR42711">
    <property type="entry name" value="ABC TRANSPORTER ATP-BINDING PROTEIN"/>
    <property type="match status" value="1"/>
</dbReference>
<dbReference type="EMBL" id="PRLL01000004">
    <property type="protein sequence ID" value="RYC73785.1"/>
    <property type="molecule type" value="Genomic_DNA"/>
</dbReference>
<dbReference type="InterPro" id="IPR003439">
    <property type="entry name" value="ABC_transporter-like_ATP-bd"/>
</dbReference>
<comment type="similarity">
    <text evidence="1">Belongs to the ABC transporter superfamily.</text>
</comment>
<accession>A0ABY0FKC4</accession>
<evidence type="ECO:0000313" key="6">
    <source>
        <dbReference type="EMBL" id="RYC73785.1"/>
    </source>
</evidence>
<evidence type="ECO:0000259" key="5">
    <source>
        <dbReference type="PROSITE" id="PS50893"/>
    </source>
</evidence>
<dbReference type="SUPFAM" id="SSF52540">
    <property type="entry name" value="P-loop containing nucleoside triphosphate hydrolases"/>
    <property type="match status" value="1"/>
</dbReference>
<dbReference type="InterPro" id="IPR025302">
    <property type="entry name" value="DrrA1/2-like_C"/>
</dbReference>
<dbReference type="SMART" id="SM00382">
    <property type="entry name" value="AAA"/>
    <property type="match status" value="1"/>
</dbReference>
<comment type="caution">
    <text evidence="6">The sequence shown here is derived from an EMBL/GenBank/DDBJ whole genome shotgun (WGS) entry which is preliminary data.</text>
</comment>
<evidence type="ECO:0000256" key="1">
    <source>
        <dbReference type="ARBA" id="ARBA00005417"/>
    </source>
</evidence>
<dbReference type="Pfam" id="PF00005">
    <property type="entry name" value="ABC_tran"/>
    <property type="match status" value="1"/>
</dbReference>
<keyword evidence="4 6" id="KW-0067">ATP-binding</keyword>
<organism evidence="6 7">
    <name type="scientific">Candidatus Nanosyncoccus nanoralicus</name>
    <dbReference type="NCBI Taxonomy" id="2171996"/>
    <lineage>
        <taxon>Bacteria</taxon>
        <taxon>Candidatus Saccharimonadota</taxon>
        <taxon>Candidatus Nanosyncoccalia</taxon>
        <taxon>Candidatus Nanosyncoccales</taxon>
        <taxon>Candidatus Nanosyncoccaceae</taxon>
        <taxon>Candidatus Nanosyncoccus</taxon>
    </lineage>
</organism>
<evidence type="ECO:0000256" key="3">
    <source>
        <dbReference type="ARBA" id="ARBA00022741"/>
    </source>
</evidence>
<proteinExistence type="inferred from homology"/>